<name>A0A392TQ11_9FABA</name>
<sequence>CHARRSVLSRAVQLRDVYPARGAAPGSLHCAWRSGSGVGRGLEILYKESSFSVTGLGFLEKKLLY</sequence>
<reference evidence="1 2" key="1">
    <citation type="journal article" date="2018" name="Front. Plant Sci.">
        <title>Red Clover (Trifolium pratense) and Zigzag Clover (T. medium) - A Picture of Genomic Similarities and Differences.</title>
        <authorList>
            <person name="Dluhosova J."/>
            <person name="Istvanek J."/>
            <person name="Nedelnik J."/>
            <person name="Repkova J."/>
        </authorList>
    </citation>
    <scope>NUCLEOTIDE SEQUENCE [LARGE SCALE GENOMIC DNA]</scope>
    <source>
        <strain evidence="2">cv. 10/8</strain>
        <tissue evidence="1">Leaf</tissue>
    </source>
</reference>
<comment type="caution">
    <text evidence="1">The sequence shown here is derived from an EMBL/GenBank/DDBJ whole genome shotgun (WGS) entry which is preliminary data.</text>
</comment>
<accession>A0A392TQ11</accession>
<proteinExistence type="predicted"/>
<dbReference type="Proteomes" id="UP000265520">
    <property type="component" value="Unassembled WGS sequence"/>
</dbReference>
<organism evidence="1 2">
    <name type="scientific">Trifolium medium</name>
    <dbReference type="NCBI Taxonomy" id="97028"/>
    <lineage>
        <taxon>Eukaryota</taxon>
        <taxon>Viridiplantae</taxon>
        <taxon>Streptophyta</taxon>
        <taxon>Embryophyta</taxon>
        <taxon>Tracheophyta</taxon>
        <taxon>Spermatophyta</taxon>
        <taxon>Magnoliopsida</taxon>
        <taxon>eudicotyledons</taxon>
        <taxon>Gunneridae</taxon>
        <taxon>Pentapetalae</taxon>
        <taxon>rosids</taxon>
        <taxon>fabids</taxon>
        <taxon>Fabales</taxon>
        <taxon>Fabaceae</taxon>
        <taxon>Papilionoideae</taxon>
        <taxon>50 kb inversion clade</taxon>
        <taxon>NPAAA clade</taxon>
        <taxon>Hologalegina</taxon>
        <taxon>IRL clade</taxon>
        <taxon>Trifolieae</taxon>
        <taxon>Trifolium</taxon>
    </lineage>
</organism>
<keyword evidence="2" id="KW-1185">Reference proteome</keyword>
<protein>
    <submittedName>
        <fullName evidence="1">Uncharacterized protein</fullName>
    </submittedName>
</protein>
<evidence type="ECO:0000313" key="2">
    <source>
        <dbReference type="Proteomes" id="UP000265520"/>
    </source>
</evidence>
<feature type="non-terminal residue" evidence="1">
    <location>
        <position position="1"/>
    </location>
</feature>
<evidence type="ECO:0000313" key="1">
    <source>
        <dbReference type="EMBL" id="MCI63281.1"/>
    </source>
</evidence>
<dbReference type="EMBL" id="LXQA010634186">
    <property type="protein sequence ID" value="MCI63281.1"/>
    <property type="molecule type" value="Genomic_DNA"/>
</dbReference>
<dbReference type="AlphaFoldDB" id="A0A392TQ11"/>